<dbReference type="Proteomes" id="UP000233180">
    <property type="component" value="Unassembled WGS sequence"/>
</dbReference>
<protein>
    <submittedName>
        <fullName evidence="2">Small integral membrane protein 26</fullName>
    </submittedName>
</protein>
<evidence type="ECO:0000313" key="2">
    <source>
        <dbReference type="Ensembl" id="ENSRBIP00000022223.1"/>
    </source>
</evidence>
<feature type="transmembrane region" description="Helical" evidence="1">
    <location>
        <begin position="12"/>
        <end position="31"/>
    </location>
</feature>
<dbReference type="InterPro" id="IPR038831">
    <property type="entry name" value="SMIM26"/>
</dbReference>
<evidence type="ECO:0000256" key="1">
    <source>
        <dbReference type="SAM" id="Phobius"/>
    </source>
</evidence>
<dbReference type="GeneTree" id="ENSGT00860000134050"/>
<keyword evidence="1" id="KW-0812">Transmembrane</keyword>
<keyword evidence="1" id="KW-0472">Membrane</keyword>
<keyword evidence="3" id="KW-1185">Reference proteome</keyword>
<reference evidence="2" key="2">
    <citation type="submission" date="2025-08" db="UniProtKB">
        <authorList>
            <consortium name="Ensembl"/>
        </authorList>
    </citation>
    <scope>IDENTIFICATION</scope>
</reference>
<keyword evidence="1" id="KW-1133">Transmembrane helix</keyword>
<dbReference type="PANTHER" id="PTHR40386:SF1">
    <property type="entry name" value="SMALL INTEGRAL MEMBRANE PROTEIN 26"/>
    <property type="match status" value="1"/>
</dbReference>
<dbReference type="AlphaFoldDB" id="A0A2K6LFE0"/>
<dbReference type="PANTHER" id="PTHR40386">
    <property type="entry name" value="SMALL INTEGRAL MEMBRANE PROTEIN 26"/>
    <property type="match status" value="1"/>
</dbReference>
<accession>A0A2K6LFE0</accession>
<dbReference type="Ensembl" id="ENSRBIT00000046113.1">
    <property type="protein sequence ID" value="ENSRBIP00000022223.1"/>
    <property type="gene ID" value="ENSRBIG00000035064.1"/>
</dbReference>
<evidence type="ECO:0000313" key="3">
    <source>
        <dbReference type="Proteomes" id="UP000233180"/>
    </source>
</evidence>
<reference evidence="2 3" key="1">
    <citation type="submission" date="2016-06" db="EMBL/GenBank/DDBJ databases">
        <title>Genome of Rhinopithecus bieti.</title>
        <authorList>
            <person name="Wu"/>
            <person name="C.-I. and Zhang"/>
            <person name="Y."/>
        </authorList>
    </citation>
    <scope>NUCLEOTIDE SEQUENCE</scope>
</reference>
<proteinExistence type="predicted"/>
<sequence length="69" mass="7567">MYGSEFTAWYRRMSVVYGIGVWSVLGSLLYYSRTMAKSSGLALSPRLECSGAISAHCNLHLPAQVVLLP</sequence>
<name>A0A2K6LFE0_RHIBE</name>
<reference evidence="2" key="3">
    <citation type="submission" date="2025-09" db="UniProtKB">
        <authorList>
            <consortium name="Ensembl"/>
        </authorList>
    </citation>
    <scope>IDENTIFICATION</scope>
</reference>
<gene>
    <name evidence="2" type="primary">SMIM26</name>
</gene>
<organism evidence="2 3">
    <name type="scientific">Rhinopithecus bieti</name>
    <name type="common">Black snub-nosed monkey</name>
    <name type="synonym">Pygathrix bieti</name>
    <dbReference type="NCBI Taxonomy" id="61621"/>
    <lineage>
        <taxon>Eukaryota</taxon>
        <taxon>Metazoa</taxon>
        <taxon>Chordata</taxon>
        <taxon>Craniata</taxon>
        <taxon>Vertebrata</taxon>
        <taxon>Euteleostomi</taxon>
        <taxon>Mammalia</taxon>
        <taxon>Eutheria</taxon>
        <taxon>Euarchontoglires</taxon>
        <taxon>Primates</taxon>
        <taxon>Haplorrhini</taxon>
        <taxon>Catarrhini</taxon>
        <taxon>Cercopithecidae</taxon>
        <taxon>Colobinae</taxon>
        <taxon>Rhinopithecus</taxon>
    </lineage>
</organism>